<dbReference type="PANTHER" id="PTHR24034">
    <property type="entry name" value="EGF-LIKE DOMAIN-CONTAINING PROTEIN"/>
    <property type="match status" value="1"/>
</dbReference>
<dbReference type="KEGG" id="dpx:DAPPUDRAFT_321989"/>
<dbReference type="InParanoid" id="E9GUT4"/>
<dbReference type="Pfam" id="PF12662">
    <property type="entry name" value="cEGF"/>
    <property type="match status" value="1"/>
</dbReference>
<gene>
    <name evidence="4" type="ORF">DAPPUDRAFT_321989</name>
</gene>
<proteinExistence type="predicted"/>
<dbReference type="PANTHER" id="PTHR24034:SF200">
    <property type="entry name" value="EGF-LIKE AND EMI DOMAIN-CONTAINING PROTEIN 1"/>
    <property type="match status" value="1"/>
</dbReference>
<dbReference type="Proteomes" id="UP000000305">
    <property type="component" value="Unassembled WGS sequence"/>
</dbReference>
<dbReference type="SUPFAM" id="SSF57184">
    <property type="entry name" value="Growth factor receptor domain"/>
    <property type="match status" value="1"/>
</dbReference>
<feature type="domain" description="Complement Clr-like EGF" evidence="3">
    <location>
        <begin position="100"/>
        <end position="122"/>
    </location>
</feature>
<dbReference type="InterPro" id="IPR009030">
    <property type="entry name" value="Growth_fac_rcpt_cys_sf"/>
</dbReference>
<keyword evidence="5" id="KW-1185">Reference proteome</keyword>
<protein>
    <recommendedName>
        <fullName evidence="3">Complement Clr-like EGF domain-containing protein</fullName>
    </recommendedName>
</protein>
<evidence type="ECO:0000313" key="4">
    <source>
        <dbReference type="EMBL" id="EFX76889.1"/>
    </source>
</evidence>
<dbReference type="InterPro" id="IPR026823">
    <property type="entry name" value="cEGF"/>
</dbReference>
<dbReference type="AlphaFoldDB" id="E9GUT4"/>
<dbReference type="InterPro" id="IPR050751">
    <property type="entry name" value="ECM_structural_protein"/>
</dbReference>
<evidence type="ECO:0000313" key="5">
    <source>
        <dbReference type="Proteomes" id="UP000000305"/>
    </source>
</evidence>
<evidence type="ECO:0000259" key="3">
    <source>
        <dbReference type="Pfam" id="PF12662"/>
    </source>
</evidence>
<dbReference type="EMBL" id="GL732566">
    <property type="protein sequence ID" value="EFX76889.1"/>
    <property type="molecule type" value="Genomic_DNA"/>
</dbReference>
<keyword evidence="1" id="KW-0245">EGF-like domain</keyword>
<dbReference type="OrthoDB" id="10060424at2759"/>
<organism evidence="4 5">
    <name type="scientific">Daphnia pulex</name>
    <name type="common">Water flea</name>
    <dbReference type="NCBI Taxonomy" id="6669"/>
    <lineage>
        <taxon>Eukaryota</taxon>
        <taxon>Metazoa</taxon>
        <taxon>Ecdysozoa</taxon>
        <taxon>Arthropoda</taxon>
        <taxon>Crustacea</taxon>
        <taxon>Branchiopoda</taxon>
        <taxon>Diplostraca</taxon>
        <taxon>Cladocera</taxon>
        <taxon>Anomopoda</taxon>
        <taxon>Daphniidae</taxon>
        <taxon>Daphnia</taxon>
    </lineage>
</organism>
<name>E9GUT4_DAPPU</name>
<evidence type="ECO:0000256" key="1">
    <source>
        <dbReference type="ARBA" id="ARBA00022536"/>
    </source>
</evidence>
<dbReference type="Gene3D" id="2.10.25.10">
    <property type="entry name" value="Laminin"/>
    <property type="match status" value="2"/>
</dbReference>
<evidence type="ECO:0000256" key="2">
    <source>
        <dbReference type="ARBA" id="ARBA00022737"/>
    </source>
</evidence>
<keyword evidence="2" id="KW-0677">Repeat</keyword>
<sequence length="133" mass="14814">MTNDGKKCRDIDECSTSNNFGFRISASIWIDRPTVHALPATPWTPVTTKRALMWKNARTKRCPTLDALITVFNLPGSAECKCIAGYWLRADQKTCKGGMRCECPGGYRLSETDAKSCLDIDECASLDEETNEK</sequence>
<reference evidence="4 5" key="1">
    <citation type="journal article" date="2011" name="Science">
        <title>The ecoresponsive genome of Daphnia pulex.</title>
        <authorList>
            <person name="Colbourne J.K."/>
            <person name="Pfrender M.E."/>
            <person name="Gilbert D."/>
            <person name="Thomas W.K."/>
            <person name="Tucker A."/>
            <person name="Oakley T.H."/>
            <person name="Tokishita S."/>
            <person name="Aerts A."/>
            <person name="Arnold G.J."/>
            <person name="Basu M.K."/>
            <person name="Bauer D.J."/>
            <person name="Caceres C.E."/>
            <person name="Carmel L."/>
            <person name="Casola C."/>
            <person name="Choi J.H."/>
            <person name="Detter J.C."/>
            <person name="Dong Q."/>
            <person name="Dusheyko S."/>
            <person name="Eads B.D."/>
            <person name="Frohlich T."/>
            <person name="Geiler-Samerotte K.A."/>
            <person name="Gerlach D."/>
            <person name="Hatcher P."/>
            <person name="Jogdeo S."/>
            <person name="Krijgsveld J."/>
            <person name="Kriventseva E.V."/>
            <person name="Kultz D."/>
            <person name="Laforsch C."/>
            <person name="Lindquist E."/>
            <person name="Lopez J."/>
            <person name="Manak J.R."/>
            <person name="Muller J."/>
            <person name="Pangilinan J."/>
            <person name="Patwardhan R.P."/>
            <person name="Pitluck S."/>
            <person name="Pritham E.J."/>
            <person name="Rechtsteiner A."/>
            <person name="Rho M."/>
            <person name="Rogozin I.B."/>
            <person name="Sakarya O."/>
            <person name="Salamov A."/>
            <person name="Schaack S."/>
            <person name="Shapiro H."/>
            <person name="Shiga Y."/>
            <person name="Skalitzky C."/>
            <person name="Smith Z."/>
            <person name="Souvorov A."/>
            <person name="Sung W."/>
            <person name="Tang Z."/>
            <person name="Tsuchiya D."/>
            <person name="Tu H."/>
            <person name="Vos H."/>
            <person name="Wang M."/>
            <person name="Wolf Y.I."/>
            <person name="Yamagata H."/>
            <person name="Yamada T."/>
            <person name="Ye Y."/>
            <person name="Shaw J.R."/>
            <person name="Andrews J."/>
            <person name="Crease T.J."/>
            <person name="Tang H."/>
            <person name="Lucas S.M."/>
            <person name="Robertson H.M."/>
            <person name="Bork P."/>
            <person name="Koonin E.V."/>
            <person name="Zdobnov E.M."/>
            <person name="Grigoriev I.V."/>
            <person name="Lynch M."/>
            <person name="Boore J.L."/>
        </authorList>
    </citation>
    <scope>NUCLEOTIDE SEQUENCE [LARGE SCALE GENOMIC DNA]</scope>
</reference>
<dbReference type="HOGENOM" id="CLU_1908798_0_0_1"/>
<accession>E9GUT4</accession>